<evidence type="ECO:0000256" key="2">
    <source>
        <dbReference type="ARBA" id="ARBA00022555"/>
    </source>
</evidence>
<dbReference type="NCBIfam" id="NF001138">
    <property type="entry name" value="PRK00143.1"/>
    <property type="match status" value="1"/>
</dbReference>
<keyword evidence="1 11" id="KW-0963">Cytoplasm</keyword>
<dbReference type="InterPro" id="IPR014729">
    <property type="entry name" value="Rossmann-like_a/b/a_fold"/>
</dbReference>
<dbReference type="FunFam" id="2.30.30.280:FF:000001">
    <property type="entry name" value="tRNA-specific 2-thiouridylase MnmA"/>
    <property type="match status" value="1"/>
</dbReference>
<keyword evidence="4 11" id="KW-0819">tRNA processing</keyword>
<evidence type="ECO:0000256" key="3">
    <source>
        <dbReference type="ARBA" id="ARBA00022679"/>
    </source>
</evidence>
<dbReference type="GO" id="GO:0005737">
    <property type="term" value="C:cytoplasm"/>
    <property type="evidence" value="ECO:0007669"/>
    <property type="project" value="UniProtKB-SubCell"/>
</dbReference>
<dbReference type="AlphaFoldDB" id="A0A9D0ZNZ8"/>
<evidence type="ECO:0000256" key="4">
    <source>
        <dbReference type="ARBA" id="ARBA00022694"/>
    </source>
</evidence>
<evidence type="ECO:0000256" key="8">
    <source>
        <dbReference type="ARBA" id="ARBA00023157"/>
    </source>
</evidence>
<proteinExistence type="inferred from homology"/>
<feature type="active site" description="Cysteine persulfide intermediate" evidence="11">
    <location>
        <position position="193"/>
    </location>
</feature>
<evidence type="ECO:0000256" key="9">
    <source>
        <dbReference type="ARBA" id="ARBA00051542"/>
    </source>
</evidence>
<reference evidence="14" key="1">
    <citation type="submission" date="2020-10" db="EMBL/GenBank/DDBJ databases">
        <authorList>
            <person name="Gilroy R."/>
        </authorList>
    </citation>
    <scope>NUCLEOTIDE SEQUENCE</scope>
    <source>
        <strain evidence="14">ChiSjej6B24-2974</strain>
    </source>
</reference>
<feature type="domain" description="tRNA-specific 2-thiouridylase MnmA-like C-terminal" evidence="12">
    <location>
        <begin position="279"/>
        <end position="354"/>
    </location>
</feature>
<dbReference type="Gene3D" id="3.40.50.620">
    <property type="entry name" value="HUPs"/>
    <property type="match status" value="1"/>
</dbReference>
<comment type="catalytic activity">
    <reaction evidence="9 11">
        <text>S-sulfanyl-L-cysteinyl-[protein] + uridine(34) in tRNA + AH2 + ATP = 2-thiouridine(34) in tRNA + L-cysteinyl-[protein] + A + AMP + diphosphate + H(+)</text>
        <dbReference type="Rhea" id="RHEA:47032"/>
        <dbReference type="Rhea" id="RHEA-COMP:10131"/>
        <dbReference type="Rhea" id="RHEA-COMP:11726"/>
        <dbReference type="Rhea" id="RHEA-COMP:11727"/>
        <dbReference type="Rhea" id="RHEA-COMP:11728"/>
        <dbReference type="ChEBI" id="CHEBI:13193"/>
        <dbReference type="ChEBI" id="CHEBI:15378"/>
        <dbReference type="ChEBI" id="CHEBI:17499"/>
        <dbReference type="ChEBI" id="CHEBI:29950"/>
        <dbReference type="ChEBI" id="CHEBI:30616"/>
        <dbReference type="ChEBI" id="CHEBI:33019"/>
        <dbReference type="ChEBI" id="CHEBI:61963"/>
        <dbReference type="ChEBI" id="CHEBI:65315"/>
        <dbReference type="ChEBI" id="CHEBI:87170"/>
        <dbReference type="ChEBI" id="CHEBI:456215"/>
        <dbReference type="EC" id="2.8.1.13"/>
    </reaction>
</comment>
<name>A0A9D0ZNZ8_9FIRM</name>
<dbReference type="Pfam" id="PF20258">
    <property type="entry name" value="tRNA_Me_trans_C"/>
    <property type="match status" value="1"/>
</dbReference>
<comment type="caution">
    <text evidence="11">Lacks conserved residue(s) required for the propagation of feature annotation.</text>
</comment>
<feature type="site" description="Interaction with tRNA" evidence="11">
    <location>
        <position position="338"/>
    </location>
</feature>
<keyword evidence="2 11" id="KW-0820">tRNA-binding</keyword>
<dbReference type="InterPro" id="IPR004506">
    <property type="entry name" value="MnmA-like"/>
</dbReference>
<dbReference type="InterPro" id="IPR046884">
    <property type="entry name" value="MnmA-like_central"/>
</dbReference>
<feature type="domain" description="tRNA-specific 2-thiouridylase MnmA-like central" evidence="13">
    <location>
        <begin position="201"/>
        <end position="266"/>
    </location>
</feature>
<comment type="caution">
    <text evidence="14">The sequence shown here is derived from an EMBL/GenBank/DDBJ whole genome shotgun (WGS) entry which is preliminary data.</text>
</comment>
<evidence type="ECO:0000256" key="5">
    <source>
        <dbReference type="ARBA" id="ARBA00022741"/>
    </source>
</evidence>
<feature type="binding site" evidence="11">
    <location>
        <begin position="6"/>
        <end position="13"/>
    </location>
    <ligand>
        <name>ATP</name>
        <dbReference type="ChEBI" id="CHEBI:30616"/>
    </ligand>
</feature>
<keyword evidence="7 11" id="KW-0694">RNA-binding</keyword>
<dbReference type="CDD" id="cd01998">
    <property type="entry name" value="MnmA_TRMU-like"/>
    <property type="match status" value="1"/>
</dbReference>
<feature type="binding site" evidence="11">
    <location>
        <position position="32"/>
    </location>
    <ligand>
        <name>ATP</name>
        <dbReference type="ChEBI" id="CHEBI:30616"/>
    </ligand>
</feature>
<evidence type="ECO:0000256" key="7">
    <source>
        <dbReference type="ARBA" id="ARBA00022884"/>
    </source>
</evidence>
<dbReference type="Pfam" id="PF20259">
    <property type="entry name" value="tRNA_Me_trans_M"/>
    <property type="match status" value="1"/>
</dbReference>
<dbReference type="Gene3D" id="2.40.30.10">
    <property type="entry name" value="Translation factors"/>
    <property type="match status" value="1"/>
</dbReference>
<evidence type="ECO:0000256" key="10">
    <source>
        <dbReference type="ARBA" id="ARBA00056575"/>
    </source>
</evidence>
<dbReference type="PANTHER" id="PTHR11933:SF5">
    <property type="entry name" value="MITOCHONDRIAL TRNA-SPECIFIC 2-THIOURIDYLASE 1"/>
    <property type="match status" value="1"/>
</dbReference>
<feature type="binding site" evidence="11">
    <location>
        <position position="121"/>
    </location>
    <ligand>
        <name>ATP</name>
        <dbReference type="ChEBI" id="CHEBI:30616"/>
    </ligand>
</feature>
<dbReference type="Gene3D" id="2.30.30.280">
    <property type="entry name" value="Adenine nucleotide alpha hydrolases-like domains"/>
    <property type="match status" value="1"/>
</dbReference>
<keyword evidence="3 11" id="KW-0808">Transferase</keyword>
<reference evidence="14" key="2">
    <citation type="journal article" date="2021" name="PeerJ">
        <title>Extensive microbial diversity within the chicken gut microbiome revealed by metagenomics and culture.</title>
        <authorList>
            <person name="Gilroy R."/>
            <person name="Ravi A."/>
            <person name="Getino M."/>
            <person name="Pursley I."/>
            <person name="Horton D.L."/>
            <person name="Alikhan N.F."/>
            <person name="Baker D."/>
            <person name="Gharbi K."/>
            <person name="Hall N."/>
            <person name="Watson M."/>
            <person name="Adriaenssens E.M."/>
            <person name="Foster-Nyarko E."/>
            <person name="Jarju S."/>
            <person name="Secka A."/>
            <person name="Antonio M."/>
            <person name="Oren A."/>
            <person name="Chaudhuri R.R."/>
            <person name="La Ragione R."/>
            <person name="Hildebrand F."/>
            <person name="Pallen M.J."/>
        </authorList>
    </citation>
    <scope>NUCLEOTIDE SEQUENCE</scope>
    <source>
        <strain evidence="14">ChiSjej6B24-2974</strain>
    </source>
</reference>
<sequence length="360" mass="39750">MRIVVGMSGGVDSSVAALLLKRAGHEVIGVFMNNWEEKDEGGVCTSERDWADVRAVCARIGIPYYSVNFAKEYYERVFSHFLDEYRRGRTPNPDVLCNREIKFSAFLRFAEELGADKLATGHFARIGQKDGEYTLLRAADENKDQTYFLYQIGQRALSMAMFPVGGLKKAEIRAIARDAGLPVSDKKDSTGVCFIGERNFKKFLSEYLPAQPGDMVTPDGKTVGRHDGLMYYTLGQRRGLGIGGSGDGRRWFVVEKDLAGNRLIVQQGEDSPLLYSVACEISELHWLSNSAPAPDGTEFPCQVRLRHRQPLQGARAVISGGLARITFDAPQRAVTPGQAAVLYQGDICLGGGTVERAFRH</sequence>
<dbReference type="SUPFAM" id="SSF52402">
    <property type="entry name" value="Adenine nucleotide alpha hydrolases-like"/>
    <property type="match status" value="1"/>
</dbReference>
<dbReference type="PANTHER" id="PTHR11933">
    <property type="entry name" value="TRNA 5-METHYLAMINOMETHYL-2-THIOURIDYLATE -METHYLTRANSFERASE"/>
    <property type="match status" value="1"/>
</dbReference>
<keyword evidence="6 11" id="KW-0067">ATP-binding</keyword>
<accession>A0A9D0ZNZ8</accession>
<evidence type="ECO:0000259" key="13">
    <source>
        <dbReference type="Pfam" id="PF20259"/>
    </source>
</evidence>
<comment type="similarity">
    <text evidence="11">Belongs to the MnmA/TRMU family.</text>
</comment>
<protein>
    <recommendedName>
        <fullName evidence="11">tRNA-specific 2-thiouridylase MnmA</fullName>
        <ecNumber evidence="11">2.8.1.13</ecNumber>
    </recommendedName>
</protein>
<keyword evidence="8" id="KW-1015">Disulfide bond</keyword>
<dbReference type="GO" id="GO:0000049">
    <property type="term" value="F:tRNA binding"/>
    <property type="evidence" value="ECO:0007669"/>
    <property type="project" value="UniProtKB-KW"/>
</dbReference>
<dbReference type="EC" id="2.8.1.13" evidence="11"/>
<comment type="subcellular location">
    <subcellularLocation>
        <location evidence="11">Cytoplasm</location>
    </subcellularLocation>
</comment>
<evidence type="ECO:0000256" key="11">
    <source>
        <dbReference type="HAMAP-Rule" id="MF_00144"/>
    </source>
</evidence>
<evidence type="ECO:0000259" key="12">
    <source>
        <dbReference type="Pfam" id="PF20258"/>
    </source>
</evidence>
<feature type="region of interest" description="Interaction with tRNA" evidence="11">
    <location>
        <begin position="143"/>
        <end position="145"/>
    </location>
</feature>
<dbReference type="HAMAP" id="MF_00144">
    <property type="entry name" value="tRNA_thiouridyl_MnmA"/>
    <property type="match status" value="1"/>
</dbReference>
<feature type="active site" description="Nucleophile" evidence="11">
    <location>
        <position position="97"/>
    </location>
</feature>
<keyword evidence="5 11" id="KW-0547">Nucleotide-binding</keyword>
<dbReference type="InterPro" id="IPR023382">
    <property type="entry name" value="MnmA-like_central_sf"/>
</dbReference>
<evidence type="ECO:0000313" key="15">
    <source>
        <dbReference type="Proteomes" id="UP000824260"/>
    </source>
</evidence>
<dbReference type="GO" id="GO:0005524">
    <property type="term" value="F:ATP binding"/>
    <property type="evidence" value="ECO:0007669"/>
    <property type="project" value="UniProtKB-KW"/>
</dbReference>
<organism evidence="14 15">
    <name type="scientific">Candidatus Pullichristensenella stercorigallinarum</name>
    <dbReference type="NCBI Taxonomy" id="2840909"/>
    <lineage>
        <taxon>Bacteria</taxon>
        <taxon>Bacillati</taxon>
        <taxon>Bacillota</taxon>
        <taxon>Clostridia</taxon>
        <taxon>Candidatus Pullichristensenella</taxon>
    </lineage>
</organism>
<evidence type="ECO:0000256" key="6">
    <source>
        <dbReference type="ARBA" id="ARBA00022840"/>
    </source>
</evidence>
<dbReference type="EMBL" id="DVFZ01000122">
    <property type="protein sequence ID" value="HIQ84015.1"/>
    <property type="molecule type" value="Genomic_DNA"/>
</dbReference>
<feature type="site" description="Interaction with tRNA" evidence="11">
    <location>
        <position position="122"/>
    </location>
</feature>
<gene>
    <name evidence="11 14" type="primary">mnmA</name>
    <name evidence="14" type="ORF">IAA52_13070</name>
</gene>
<feature type="region of interest" description="Interaction with target base in tRNA" evidence="11">
    <location>
        <begin position="92"/>
        <end position="94"/>
    </location>
</feature>
<evidence type="ECO:0000313" key="14">
    <source>
        <dbReference type="EMBL" id="HIQ84015.1"/>
    </source>
</evidence>
<dbReference type="NCBIfam" id="TIGR00420">
    <property type="entry name" value="trmU"/>
    <property type="match status" value="1"/>
</dbReference>
<dbReference type="Pfam" id="PF03054">
    <property type="entry name" value="tRNA_Me_trans"/>
    <property type="match status" value="1"/>
</dbReference>
<dbReference type="GO" id="GO:0103016">
    <property type="term" value="F:tRNA-uridine 2-sulfurtransferase activity"/>
    <property type="evidence" value="ECO:0007669"/>
    <property type="project" value="UniProtKB-EC"/>
</dbReference>
<dbReference type="InterPro" id="IPR046885">
    <property type="entry name" value="MnmA-like_C"/>
</dbReference>
<dbReference type="FunFam" id="3.40.50.620:FF:000004">
    <property type="entry name" value="tRNA-specific 2-thiouridylase MnmA"/>
    <property type="match status" value="1"/>
</dbReference>
<dbReference type="GO" id="GO:0002143">
    <property type="term" value="P:tRNA wobble position uridine thiolation"/>
    <property type="evidence" value="ECO:0007669"/>
    <property type="project" value="TreeGrafter"/>
</dbReference>
<dbReference type="Proteomes" id="UP000824260">
    <property type="component" value="Unassembled WGS sequence"/>
</dbReference>
<comment type="function">
    <text evidence="10 11">Catalyzes the 2-thiolation of uridine at the wobble position (U34) of tRNA, leading to the formation of s(2)U34.</text>
</comment>
<evidence type="ECO:0000256" key="1">
    <source>
        <dbReference type="ARBA" id="ARBA00022490"/>
    </source>
</evidence>